<dbReference type="EMBL" id="VLLK01000002">
    <property type="protein sequence ID" value="TWJ06669.1"/>
    <property type="molecule type" value="Genomic_DNA"/>
</dbReference>
<gene>
    <name evidence="2" type="ORF">JN10_2205</name>
</gene>
<keyword evidence="3" id="KW-1185">Reference proteome</keyword>
<protein>
    <submittedName>
        <fullName evidence="2">Putative BNR repeat neuraminidase</fullName>
    </submittedName>
</protein>
<evidence type="ECO:0000313" key="2">
    <source>
        <dbReference type="EMBL" id="TWJ06669.1"/>
    </source>
</evidence>
<evidence type="ECO:0000256" key="1">
    <source>
        <dbReference type="SAM" id="SignalP"/>
    </source>
</evidence>
<reference evidence="2 3" key="1">
    <citation type="submission" date="2019-07" db="EMBL/GenBank/DDBJ databases">
        <title>Genomic Encyclopedia of Archaeal and Bacterial Type Strains, Phase II (KMG-II): from individual species to whole genera.</title>
        <authorList>
            <person name="Goeker M."/>
        </authorList>
    </citation>
    <scope>NUCLEOTIDE SEQUENCE [LARGE SCALE GENOMIC DNA]</scope>
    <source>
        <strain evidence="2 3">ATCC BAA-2084</strain>
    </source>
</reference>
<proteinExistence type="predicted"/>
<sequence>MIASFRLMASAFSAVLMFGSISTHAAGAENAERAYITGWDELAAQSHTSDGMERSRDGKPRFVGPLGARAVSYNGFQYVVFYSGRDRTVPREEAASYVVVARRKLGGFAWEYSVLEDYEVTSDDAHNRQTIAISEGDGRIHISFDHHNRPKMNYAVTAPGVATDPDYVVWNNEVFTYTENLGRDPDERLNVTYPSFSQFPGGNLIVYFRSGGSYGGEMRLARYDAAIGRWGEVRNISSRHGTFDGKETTRGPYLGDAKAMQVGPDGSLHASWVFRERPCDYTTSSRSEIFCNHGLFYAKSLDEGRTWLRTDGSQIADTEQGETISIDNIGGPVIEVPKGLGPSNPSITSTVDQVTGEMHTLLRHLDRRGGKAFYYHYLGRSDGTWRQTKTNFDGNTASLAVVGERLYAFVGRDKGQIYYAERQDEFRKWNRLPIEIDKKRKFDPQGGFITWDLSAVAQGKVSLLWHREPESRGLSSPLQIFDISLE</sequence>
<dbReference type="OrthoDB" id="223410at2"/>
<evidence type="ECO:0000313" key="3">
    <source>
        <dbReference type="Proteomes" id="UP000320547"/>
    </source>
</evidence>
<comment type="caution">
    <text evidence="2">The sequence shown here is derived from an EMBL/GenBank/DDBJ whole genome shotgun (WGS) entry which is preliminary data.</text>
</comment>
<keyword evidence="1" id="KW-0732">Signal</keyword>
<feature type="chain" id="PRO_5021957011" evidence="1">
    <location>
        <begin position="26"/>
        <end position="486"/>
    </location>
</feature>
<feature type="signal peptide" evidence="1">
    <location>
        <begin position="1"/>
        <end position="25"/>
    </location>
</feature>
<accession>A0A562UM28</accession>
<name>A0A562UM28_9SPHN</name>
<dbReference type="STRING" id="476157.GCA_001663155_00880"/>
<dbReference type="Proteomes" id="UP000320547">
    <property type="component" value="Unassembled WGS sequence"/>
</dbReference>
<dbReference type="AlphaFoldDB" id="A0A562UM28"/>
<organism evidence="2 3">
    <name type="scientific">Altererythrobacter ishigakiensis</name>
    <dbReference type="NCBI Taxonomy" id="476157"/>
    <lineage>
        <taxon>Bacteria</taxon>
        <taxon>Pseudomonadati</taxon>
        <taxon>Pseudomonadota</taxon>
        <taxon>Alphaproteobacteria</taxon>
        <taxon>Sphingomonadales</taxon>
        <taxon>Erythrobacteraceae</taxon>
        <taxon>Altererythrobacter</taxon>
    </lineage>
</organism>
<dbReference type="Pfam" id="PF15892">
    <property type="entry name" value="BNR_4"/>
    <property type="match status" value="1"/>
</dbReference>
<dbReference type="RefSeq" id="WP_083984677.1">
    <property type="nucleotide sequence ID" value="NZ_CP015963.1"/>
</dbReference>